<reference evidence="1" key="1">
    <citation type="submission" date="2019-10" db="EMBL/GenBank/DDBJ databases">
        <authorList>
            <person name="Soares A.E.R."/>
            <person name="Aleixo A."/>
            <person name="Schneider P."/>
            <person name="Miyaki C.Y."/>
            <person name="Schneider M.P."/>
            <person name="Mello C."/>
            <person name="Vasconcelos A.T.R."/>
        </authorList>
    </citation>
    <scope>NUCLEOTIDE SEQUENCE</scope>
    <source>
        <tissue evidence="1">Muscle</tissue>
    </source>
</reference>
<organism evidence="1 2">
    <name type="scientific">Willisornis vidua</name>
    <name type="common">Xingu scale-backed antbird</name>
    <dbReference type="NCBI Taxonomy" id="1566151"/>
    <lineage>
        <taxon>Eukaryota</taxon>
        <taxon>Metazoa</taxon>
        <taxon>Chordata</taxon>
        <taxon>Craniata</taxon>
        <taxon>Vertebrata</taxon>
        <taxon>Euteleostomi</taxon>
        <taxon>Archelosauria</taxon>
        <taxon>Archosauria</taxon>
        <taxon>Dinosauria</taxon>
        <taxon>Saurischia</taxon>
        <taxon>Theropoda</taxon>
        <taxon>Coelurosauria</taxon>
        <taxon>Aves</taxon>
        <taxon>Neognathae</taxon>
        <taxon>Neoaves</taxon>
        <taxon>Telluraves</taxon>
        <taxon>Australaves</taxon>
        <taxon>Passeriformes</taxon>
        <taxon>Thamnophilidae</taxon>
        <taxon>Willisornis</taxon>
    </lineage>
</organism>
<protein>
    <submittedName>
        <fullName evidence="1">Rna-directed dna polymerase from mobile element jockey-like</fullName>
    </submittedName>
</protein>
<keyword evidence="2" id="KW-1185">Reference proteome</keyword>
<name>A0ABQ9DSC9_9PASS</name>
<comment type="caution">
    <text evidence="1">The sequence shown here is derived from an EMBL/GenBank/DDBJ whole genome shotgun (WGS) entry which is preliminary data.</text>
</comment>
<evidence type="ECO:0000313" key="1">
    <source>
        <dbReference type="EMBL" id="KAJ7424880.1"/>
    </source>
</evidence>
<dbReference type="EMBL" id="WHWB01032606">
    <property type="protein sequence ID" value="KAJ7424880.1"/>
    <property type="molecule type" value="Genomic_DNA"/>
</dbReference>
<proteinExistence type="predicted"/>
<accession>A0ABQ9DSC9</accession>
<dbReference type="PANTHER" id="PTHR33332">
    <property type="entry name" value="REVERSE TRANSCRIPTASE DOMAIN-CONTAINING PROTEIN"/>
    <property type="match status" value="1"/>
</dbReference>
<gene>
    <name evidence="1" type="ORF">WISP_26205</name>
</gene>
<dbReference type="Proteomes" id="UP001145742">
    <property type="component" value="Unassembled WGS sequence"/>
</dbReference>
<evidence type="ECO:0000313" key="2">
    <source>
        <dbReference type="Proteomes" id="UP001145742"/>
    </source>
</evidence>
<sequence length="94" mass="10538">MHLGNNNPTSHYRHGEEWLESCLSEKDLQVLVDRQLNTSQQCVQVAKKVNGILDCIGNGVASRTRIVISLPVLNTGKFYFNKPSNIALPSAFRR</sequence>